<dbReference type="CDD" id="cd06267">
    <property type="entry name" value="PBP1_LacI_sugar_binding-like"/>
    <property type="match status" value="1"/>
</dbReference>
<reference evidence="5" key="1">
    <citation type="submission" date="2021-03" db="EMBL/GenBank/DDBJ databases">
        <title>Whole genome shotgun sequence of Actinoplanes consettensis NBRC 14913.</title>
        <authorList>
            <person name="Komaki H."/>
            <person name="Tamura T."/>
        </authorList>
    </citation>
    <scope>NUCLEOTIDE SEQUENCE</scope>
    <source>
        <strain evidence="5">NBRC 14913</strain>
    </source>
</reference>
<dbReference type="InterPro" id="IPR028082">
    <property type="entry name" value="Peripla_BP_I"/>
</dbReference>
<dbReference type="Gene3D" id="3.40.50.2300">
    <property type="match status" value="1"/>
</dbReference>
<keyword evidence="6" id="KW-1185">Reference proteome</keyword>
<keyword evidence="2" id="KW-0238">DNA-binding</keyword>
<dbReference type="Gene3D" id="1.10.260.40">
    <property type="entry name" value="lambda repressor-like DNA-binding domains"/>
    <property type="match status" value="1"/>
</dbReference>
<name>A0A919VV39_9ACTN</name>
<evidence type="ECO:0000313" key="5">
    <source>
        <dbReference type="EMBL" id="GIM76315.1"/>
    </source>
</evidence>
<evidence type="ECO:0000259" key="4">
    <source>
        <dbReference type="PROSITE" id="PS50932"/>
    </source>
</evidence>
<proteinExistence type="predicted"/>
<dbReference type="EMBL" id="BOQP01000027">
    <property type="protein sequence ID" value="GIM76315.1"/>
    <property type="molecule type" value="Genomic_DNA"/>
</dbReference>
<organism evidence="5 6">
    <name type="scientific">Winogradskya consettensis</name>
    <dbReference type="NCBI Taxonomy" id="113560"/>
    <lineage>
        <taxon>Bacteria</taxon>
        <taxon>Bacillati</taxon>
        <taxon>Actinomycetota</taxon>
        <taxon>Actinomycetes</taxon>
        <taxon>Micromonosporales</taxon>
        <taxon>Micromonosporaceae</taxon>
        <taxon>Winogradskya</taxon>
    </lineage>
</organism>
<dbReference type="PROSITE" id="PS50932">
    <property type="entry name" value="HTH_LACI_2"/>
    <property type="match status" value="1"/>
</dbReference>
<keyword evidence="1" id="KW-0805">Transcription regulation</keyword>
<dbReference type="SUPFAM" id="SSF53822">
    <property type="entry name" value="Periplasmic binding protein-like I"/>
    <property type="match status" value="1"/>
</dbReference>
<feature type="domain" description="HTH lacI-type" evidence="4">
    <location>
        <begin position="7"/>
        <end position="63"/>
    </location>
</feature>
<dbReference type="GO" id="GO:0000976">
    <property type="term" value="F:transcription cis-regulatory region binding"/>
    <property type="evidence" value="ECO:0007669"/>
    <property type="project" value="TreeGrafter"/>
</dbReference>
<keyword evidence="3" id="KW-0804">Transcription</keyword>
<dbReference type="RefSeq" id="WP_244876263.1">
    <property type="nucleotide sequence ID" value="NZ_BAAATW010000010.1"/>
</dbReference>
<dbReference type="SMART" id="SM00354">
    <property type="entry name" value="HTH_LACI"/>
    <property type="match status" value="1"/>
</dbReference>
<dbReference type="InterPro" id="IPR010982">
    <property type="entry name" value="Lambda_DNA-bd_dom_sf"/>
</dbReference>
<evidence type="ECO:0000256" key="2">
    <source>
        <dbReference type="ARBA" id="ARBA00023125"/>
    </source>
</evidence>
<dbReference type="PANTHER" id="PTHR30146">
    <property type="entry name" value="LACI-RELATED TRANSCRIPTIONAL REPRESSOR"/>
    <property type="match status" value="1"/>
</dbReference>
<dbReference type="GO" id="GO:0003700">
    <property type="term" value="F:DNA-binding transcription factor activity"/>
    <property type="evidence" value="ECO:0007669"/>
    <property type="project" value="TreeGrafter"/>
</dbReference>
<evidence type="ECO:0000256" key="1">
    <source>
        <dbReference type="ARBA" id="ARBA00023015"/>
    </source>
</evidence>
<comment type="caution">
    <text evidence="5">The sequence shown here is derived from an EMBL/GenBank/DDBJ whole genome shotgun (WGS) entry which is preliminary data.</text>
</comment>
<dbReference type="PROSITE" id="PS00356">
    <property type="entry name" value="HTH_LACI_1"/>
    <property type="match status" value="1"/>
</dbReference>
<protein>
    <submittedName>
        <fullName evidence="5">LacI family transcriptional regulator</fullName>
    </submittedName>
</protein>
<dbReference type="AlphaFoldDB" id="A0A919VV39"/>
<accession>A0A919VV39</accession>
<sequence length="310" mass="32829">MAGAKRATLKDVAAASGVSRATVSFVLNDTPNQSISQATRARILAVVRDLGYKPHGIARALREGTSRIVVLYIDSGLEGNYSRSYLRGLDEELAAHDHVLVVRHGPTGAGAEQQLRDAINPRAVVHFAEAYRTGHELEDRGGGRRDGLAAHTMLQIGCLAAHGHTRIALALPDAQAPLREIRELFSRQAAGELGLPSPVTVVVPRPRDAGTAAVAEFRGGHPAVTAFAGYDDDVALRTLTALHDLGVDVPGEAAVMGFDDTEYGALFTPALTTVHIDAEAHGRIAARDVLGLPTADLQAVPARVIERHTV</sequence>
<dbReference type="SUPFAM" id="SSF47413">
    <property type="entry name" value="lambda repressor-like DNA-binding domains"/>
    <property type="match status" value="1"/>
</dbReference>
<dbReference type="CDD" id="cd01392">
    <property type="entry name" value="HTH_LacI"/>
    <property type="match status" value="1"/>
</dbReference>
<evidence type="ECO:0000313" key="6">
    <source>
        <dbReference type="Proteomes" id="UP000680865"/>
    </source>
</evidence>
<evidence type="ECO:0000256" key="3">
    <source>
        <dbReference type="ARBA" id="ARBA00023163"/>
    </source>
</evidence>
<dbReference type="Proteomes" id="UP000680865">
    <property type="component" value="Unassembled WGS sequence"/>
</dbReference>
<dbReference type="Pfam" id="PF00356">
    <property type="entry name" value="LacI"/>
    <property type="match status" value="1"/>
</dbReference>
<dbReference type="InterPro" id="IPR046335">
    <property type="entry name" value="LacI/GalR-like_sensor"/>
</dbReference>
<gene>
    <name evidence="5" type="ORF">Aco04nite_49760</name>
</gene>
<dbReference type="InterPro" id="IPR000843">
    <property type="entry name" value="HTH_LacI"/>
</dbReference>
<dbReference type="PANTHER" id="PTHR30146:SF109">
    <property type="entry name" value="HTH-TYPE TRANSCRIPTIONAL REGULATOR GALS"/>
    <property type="match status" value="1"/>
</dbReference>
<dbReference type="Pfam" id="PF13377">
    <property type="entry name" value="Peripla_BP_3"/>
    <property type="match status" value="1"/>
</dbReference>